<dbReference type="EC" id="2.5.1.25" evidence="1"/>
<keyword evidence="4" id="KW-0819">tRNA processing</keyword>
<comment type="caution">
    <text evidence="7">The sequence shown here is derived from an EMBL/GenBank/DDBJ whole genome shotgun (WGS) entry which is preliminary data.</text>
</comment>
<dbReference type="Proteomes" id="UP000478837">
    <property type="component" value="Unassembled WGS sequence"/>
</dbReference>
<dbReference type="GO" id="GO:0016432">
    <property type="term" value="F:tRNA-uridine aminocarboxypropyltransferase activity"/>
    <property type="evidence" value="ECO:0007669"/>
    <property type="project" value="UniProtKB-EC"/>
</dbReference>
<dbReference type="SMART" id="SM01144">
    <property type="entry name" value="DTW"/>
    <property type="match status" value="1"/>
</dbReference>
<evidence type="ECO:0000313" key="8">
    <source>
        <dbReference type="Proteomes" id="UP000478837"/>
    </source>
</evidence>
<keyword evidence="8" id="KW-1185">Reference proteome</keyword>
<dbReference type="InterPro" id="IPR039262">
    <property type="entry name" value="DTWD2/TAPT"/>
</dbReference>
<dbReference type="EMBL" id="JAAAWP010000003">
    <property type="protein sequence ID" value="NDW21383.1"/>
    <property type="molecule type" value="Genomic_DNA"/>
</dbReference>
<feature type="domain" description="DTW" evidence="6">
    <location>
        <begin position="6"/>
        <end position="190"/>
    </location>
</feature>
<dbReference type="GO" id="GO:0008033">
    <property type="term" value="P:tRNA processing"/>
    <property type="evidence" value="ECO:0007669"/>
    <property type="project" value="UniProtKB-KW"/>
</dbReference>
<organism evidence="7 8">
    <name type="scientific">Alteromonas hispanica</name>
    <dbReference type="NCBI Taxonomy" id="315421"/>
    <lineage>
        <taxon>Bacteria</taxon>
        <taxon>Pseudomonadati</taxon>
        <taxon>Pseudomonadota</taxon>
        <taxon>Gammaproteobacteria</taxon>
        <taxon>Alteromonadales</taxon>
        <taxon>Alteromonadaceae</taxon>
        <taxon>Alteromonas/Salinimonas group</taxon>
        <taxon>Alteromonas</taxon>
    </lineage>
</organism>
<comment type="similarity">
    <text evidence="5">Belongs to the TDD superfamily. DTWD2 family.</text>
</comment>
<dbReference type="PANTHER" id="PTHR21392:SF0">
    <property type="entry name" value="TRNA-URIDINE AMINOCARBOXYPROPYLTRANSFERASE 2"/>
    <property type="match status" value="1"/>
</dbReference>
<evidence type="ECO:0000313" key="7">
    <source>
        <dbReference type="EMBL" id="NDW21383.1"/>
    </source>
</evidence>
<sequence>MPIHNTRPYCAICHYPTSTCLCSAIDQVLVPVDIVILQHPKEKDHAKNTARLVALCIPNATIISTTDEKAVNTLRENCLPTNSALIYPNDFSEPLEGGLATPIQSLHNLVFIDGSWKQAYGVIQQNNWLKTLPSYHFKHAPQSNYAIRHTTINNALSTLEAVACTLSNVFGTDVSALYNAQNALQQQWQGPLSHRRKY</sequence>
<evidence type="ECO:0000256" key="3">
    <source>
        <dbReference type="ARBA" id="ARBA00022691"/>
    </source>
</evidence>
<evidence type="ECO:0000256" key="5">
    <source>
        <dbReference type="ARBA" id="ARBA00034489"/>
    </source>
</evidence>
<evidence type="ECO:0000256" key="4">
    <source>
        <dbReference type="ARBA" id="ARBA00022694"/>
    </source>
</evidence>
<dbReference type="RefSeq" id="WP_163111333.1">
    <property type="nucleotide sequence ID" value="NZ_JAAAWP010000003.1"/>
</dbReference>
<evidence type="ECO:0000256" key="2">
    <source>
        <dbReference type="ARBA" id="ARBA00022679"/>
    </source>
</evidence>
<evidence type="ECO:0000259" key="6">
    <source>
        <dbReference type="SMART" id="SM01144"/>
    </source>
</evidence>
<dbReference type="Pfam" id="PF03942">
    <property type="entry name" value="DTW"/>
    <property type="match status" value="1"/>
</dbReference>
<keyword evidence="2" id="KW-0808">Transferase</keyword>
<dbReference type="PANTHER" id="PTHR21392">
    <property type="entry name" value="TRNA-URIDINE AMINOCARBOXYPROPYLTRANSFERASE 2"/>
    <property type="match status" value="1"/>
</dbReference>
<evidence type="ECO:0000256" key="1">
    <source>
        <dbReference type="ARBA" id="ARBA00012386"/>
    </source>
</evidence>
<dbReference type="InterPro" id="IPR005636">
    <property type="entry name" value="DTW"/>
</dbReference>
<protein>
    <recommendedName>
        <fullName evidence="1">tRNA-uridine aminocarboxypropyltransferase</fullName>
        <ecNumber evidence="1">2.5.1.25</ecNumber>
    </recommendedName>
</protein>
<dbReference type="AlphaFoldDB" id="A0A6L9MU15"/>
<proteinExistence type="inferred from homology"/>
<accession>A0A6L9MU15</accession>
<gene>
    <name evidence="7" type="ORF">GTW09_07615</name>
</gene>
<reference evidence="7 8" key="1">
    <citation type="submission" date="2020-01" db="EMBL/GenBank/DDBJ databases">
        <title>Genomes of bacteria type strains.</title>
        <authorList>
            <person name="Chen J."/>
            <person name="Zhu S."/>
            <person name="Yang J."/>
        </authorList>
    </citation>
    <scope>NUCLEOTIDE SEQUENCE [LARGE SCALE GENOMIC DNA]</scope>
    <source>
        <strain evidence="7 8">LMG 22958</strain>
    </source>
</reference>
<name>A0A6L9MU15_9ALTE</name>
<keyword evidence="3" id="KW-0949">S-adenosyl-L-methionine</keyword>